<evidence type="ECO:0000256" key="1">
    <source>
        <dbReference type="SAM" id="Phobius"/>
    </source>
</evidence>
<comment type="caution">
    <text evidence="2">The sequence shown here is derived from an EMBL/GenBank/DDBJ whole genome shotgun (WGS) entry which is preliminary data.</text>
</comment>
<organism evidence="2 3">
    <name type="scientific">Kribbella aluminosa</name>
    <dbReference type="NCBI Taxonomy" id="416017"/>
    <lineage>
        <taxon>Bacteria</taxon>
        <taxon>Bacillati</taxon>
        <taxon>Actinomycetota</taxon>
        <taxon>Actinomycetes</taxon>
        <taxon>Propionibacteriales</taxon>
        <taxon>Kribbellaceae</taxon>
        <taxon>Kribbella</taxon>
    </lineage>
</organism>
<accession>A0ABS4URQ9</accession>
<reference evidence="2 3" key="1">
    <citation type="submission" date="2021-03" db="EMBL/GenBank/DDBJ databases">
        <title>Sequencing the genomes of 1000 actinobacteria strains.</title>
        <authorList>
            <person name="Klenk H.-P."/>
        </authorList>
    </citation>
    <scope>NUCLEOTIDE SEQUENCE [LARGE SCALE GENOMIC DNA]</scope>
    <source>
        <strain evidence="2 3">DSM 18824</strain>
    </source>
</reference>
<gene>
    <name evidence="2" type="ORF">JOF29_005437</name>
</gene>
<keyword evidence="1" id="KW-0812">Transmembrane</keyword>
<keyword evidence="3" id="KW-1185">Reference proteome</keyword>
<proteinExistence type="predicted"/>
<feature type="transmembrane region" description="Helical" evidence="1">
    <location>
        <begin position="43"/>
        <end position="64"/>
    </location>
</feature>
<dbReference type="Proteomes" id="UP000755585">
    <property type="component" value="Unassembled WGS sequence"/>
</dbReference>
<keyword evidence="1" id="KW-1133">Transmembrane helix</keyword>
<evidence type="ECO:0000313" key="2">
    <source>
        <dbReference type="EMBL" id="MBP2354327.1"/>
    </source>
</evidence>
<dbReference type="RefSeq" id="WP_209697154.1">
    <property type="nucleotide sequence ID" value="NZ_BAAAVU010000010.1"/>
</dbReference>
<evidence type="ECO:0000313" key="3">
    <source>
        <dbReference type="Proteomes" id="UP000755585"/>
    </source>
</evidence>
<name>A0ABS4URQ9_9ACTN</name>
<sequence>MPKLTDEELGTLLRETFADREARIGRGVLDDHHAPTATKHRTAMPVMLAAAMVLVVLAGVLYGVQRLQQTGTTAPAAAVTATASPAVYSTRDADIWGLAVGQLIRTSGNPRPTPSAPETAVLVDSPSTAPGRVRPGAQFSSNQRVIIKSHLIRIAQLTVLDRTLPQSTACTTYPKAAVLQVSDVLDKGDHLEVDVAMTRPGRCTEGVSARYRVEPRDAHWVITRNLGPWNR</sequence>
<protein>
    <submittedName>
        <fullName evidence="2">Uncharacterized protein</fullName>
    </submittedName>
</protein>
<dbReference type="EMBL" id="JAGINT010000002">
    <property type="protein sequence ID" value="MBP2354327.1"/>
    <property type="molecule type" value="Genomic_DNA"/>
</dbReference>
<keyword evidence="1" id="KW-0472">Membrane</keyword>